<dbReference type="InterPro" id="IPR006664">
    <property type="entry name" value="OMP_bac"/>
</dbReference>
<feature type="chain" id="PRO_5046713441" evidence="5">
    <location>
        <begin position="23"/>
        <end position="220"/>
    </location>
</feature>
<keyword evidence="3" id="KW-0998">Cell outer membrane</keyword>
<gene>
    <name evidence="7" type="ORF">ACFO3A_04920</name>
</gene>
<evidence type="ECO:0000256" key="4">
    <source>
        <dbReference type="PROSITE-ProRule" id="PRU00473"/>
    </source>
</evidence>
<dbReference type="RefSeq" id="WP_377724499.1">
    <property type="nucleotide sequence ID" value="NZ_JBHSEW010000003.1"/>
</dbReference>
<dbReference type="Pfam" id="PF00691">
    <property type="entry name" value="OmpA"/>
    <property type="match status" value="1"/>
</dbReference>
<dbReference type="CDD" id="cd07185">
    <property type="entry name" value="OmpA_C-like"/>
    <property type="match status" value="1"/>
</dbReference>
<dbReference type="Pfam" id="PF13488">
    <property type="entry name" value="Gly-zipper_Omp"/>
    <property type="match status" value="1"/>
</dbReference>
<dbReference type="PANTHER" id="PTHR30329:SF21">
    <property type="entry name" value="LIPOPROTEIN YIAD-RELATED"/>
    <property type="match status" value="1"/>
</dbReference>
<keyword evidence="2 4" id="KW-0472">Membrane</keyword>
<protein>
    <submittedName>
        <fullName evidence="7">OmpA family protein</fullName>
    </submittedName>
</protein>
<dbReference type="PRINTS" id="PR01021">
    <property type="entry name" value="OMPADOMAIN"/>
</dbReference>
<proteinExistence type="predicted"/>
<dbReference type="Gene3D" id="3.30.1330.60">
    <property type="entry name" value="OmpA-like domain"/>
    <property type="match status" value="1"/>
</dbReference>
<dbReference type="PANTHER" id="PTHR30329">
    <property type="entry name" value="STATOR ELEMENT OF FLAGELLAR MOTOR COMPLEX"/>
    <property type="match status" value="1"/>
</dbReference>
<evidence type="ECO:0000256" key="3">
    <source>
        <dbReference type="ARBA" id="ARBA00023237"/>
    </source>
</evidence>
<name>A0ABV9GXV0_9BURK</name>
<evidence type="ECO:0000256" key="2">
    <source>
        <dbReference type="ARBA" id="ARBA00023136"/>
    </source>
</evidence>
<evidence type="ECO:0000313" key="7">
    <source>
        <dbReference type="EMBL" id="MFC4621550.1"/>
    </source>
</evidence>
<feature type="domain" description="OmpA-like" evidence="6">
    <location>
        <begin position="101"/>
        <end position="218"/>
    </location>
</feature>
<dbReference type="InterPro" id="IPR006665">
    <property type="entry name" value="OmpA-like"/>
</dbReference>
<evidence type="ECO:0000256" key="5">
    <source>
        <dbReference type="SAM" id="SignalP"/>
    </source>
</evidence>
<organism evidence="7 8">
    <name type="scientific">Comamonas nitrativorans</name>
    <dbReference type="NCBI Taxonomy" id="108437"/>
    <lineage>
        <taxon>Bacteria</taxon>
        <taxon>Pseudomonadati</taxon>
        <taxon>Pseudomonadota</taxon>
        <taxon>Betaproteobacteria</taxon>
        <taxon>Burkholderiales</taxon>
        <taxon>Comamonadaceae</taxon>
        <taxon>Comamonas</taxon>
    </lineage>
</organism>
<keyword evidence="8" id="KW-1185">Reference proteome</keyword>
<dbReference type="EMBL" id="JBHSEW010000003">
    <property type="protein sequence ID" value="MFC4621550.1"/>
    <property type="molecule type" value="Genomic_DNA"/>
</dbReference>
<accession>A0ABV9GXV0</accession>
<feature type="signal peptide" evidence="5">
    <location>
        <begin position="1"/>
        <end position="22"/>
    </location>
</feature>
<dbReference type="PROSITE" id="PS51257">
    <property type="entry name" value="PROKAR_LIPOPROTEIN"/>
    <property type="match status" value="1"/>
</dbReference>
<dbReference type="Proteomes" id="UP001595967">
    <property type="component" value="Unassembled WGS sequence"/>
</dbReference>
<dbReference type="InterPro" id="IPR036737">
    <property type="entry name" value="OmpA-like_sf"/>
</dbReference>
<evidence type="ECO:0000313" key="8">
    <source>
        <dbReference type="Proteomes" id="UP001595967"/>
    </source>
</evidence>
<sequence length="220" mass="22832">MRKTMTITATALVAALTIGGCADTGGMTDTQRRTAIGTGVGAIAGAAIASATGGKAGVGAVAGAAVGGIGTYIWSANMEKRKREMEAATQGTGIGVSQTADNRLKLDIPSDVSFDTGRYDIKSNFAPVLNRFAEGLRNTKNYTVDIIGHTDSTGSDAINNPLSVNRANATRNYLINRGADGTRIYTEGRGSREPIATNATAQGRAQNRRVEIYMGEVAAQ</sequence>
<keyword evidence="5" id="KW-0732">Signal</keyword>
<comment type="caution">
    <text evidence="7">The sequence shown here is derived from an EMBL/GenBank/DDBJ whole genome shotgun (WGS) entry which is preliminary data.</text>
</comment>
<comment type="subcellular location">
    <subcellularLocation>
        <location evidence="1">Cell outer membrane</location>
    </subcellularLocation>
</comment>
<evidence type="ECO:0000259" key="6">
    <source>
        <dbReference type="PROSITE" id="PS51123"/>
    </source>
</evidence>
<dbReference type="PRINTS" id="PR01023">
    <property type="entry name" value="NAFLGMOTY"/>
</dbReference>
<evidence type="ECO:0000256" key="1">
    <source>
        <dbReference type="ARBA" id="ARBA00004442"/>
    </source>
</evidence>
<dbReference type="PROSITE" id="PS51123">
    <property type="entry name" value="OMPA_2"/>
    <property type="match status" value="1"/>
</dbReference>
<dbReference type="InterPro" id="IPR050330">
    <property type="entry name" value="Bact_OuterMem_StrucFunc"/>
</dbReference>
<dbReference type="InterPro" id="IPR039567">
    <property type="entry name" value="Gly-zipper"/>
</dbReference>
<dbReference type="SUPFAM" id="SSF103088">
    <property type="entry name" value="OmpA-like"/>
    <property type="match status" value="1"/>
</dbReference>
<reference evidence="8" key="1">
    <citation type="journal article" date="2019" name="Int. J. Syst. Evol. Microbiol.">
        <title>The Global Catalogue of Microorganisms (GCM) 10K type strain sequencing project: providing services to taxonomists for standard genome sequencing and annotation.</title>
        <authorList>
            <consortium name="The Broad Institute Genomics Platform"/>
            <consortium name="The Broad Institute Genome Sequencing Center for Infectious Disease"/>
            <person name="Wu L."/>
            <person name="Ma J."/>
        </authorList>
    </citation>
    <scope>NUCLEOTIDE SEQUENCE [LARGE SCALE GENOMIC DNA]</scope>
    <source>
        <strain evidence="8">JCM 11650</strain>
    </source>
</reference>